<proteinExistence type="predicted"/>
<reference evidence="1" key="1">
    <citation type="journal article" date="2014" name="Front. Microbiol.">
        <title>High frequency of phylogenetically diverse reductive dehalogenase-homologous genes in deep subseafloor sedimentary metagenomes.</title>
        <authorList>
            <person name="Kawai M."/>
            <person name="Futagami T."/>
            <person name="Toyoda A."/>
            <person name="Takaki Y."/>
            <person name="Nishi S."/>
            <person name="Hori S."/>
            <person name="Arai W."/>
            <person name="Tsubouchi T."/>
            <person name="Morono Y."/>
            <person name="Uchiyama I."/>
            <person name="Ito T."/>
            <person name="Fujiyama A."/>
            <person name="Inagaki F."/>
            <person name="Takami H."/>
        </authorList>
    </citation>
    <scope>NUCLEOTIDE SEQUENCE</scope>
    <source>
        <strain evidence="1">Expedition CK06-06</strain>
    </source>
</reference>
<gene>
    <name evidence="1" type="ORF">S06H3_56334</name>
</gene>
<dbReference type="AlphaFoldDB" id="X1QL66"/>
<name>X1QL66_9ZZZZ</name>
<dbReference type="EMBL" id="BARV01036228">
    <property type="protein sequence ID" value="GAI51765.1"/>
    <property type="molecule type" value="Genomic_DNA"/>
</dbReference>
<organism evidence="1">
    <name type="scientific">marine sediment metagenome</name>
    <dbReference type="NCBI Taxonomy" id="412755"/>
    <lineage>
        <taxon>unclassified sequences</taxon>
        <taxon>metagenomes</taxon>
        <taxon>ecological metagenomes</taxon>
    </lineage>
</organism>
<evidence type="ECO:0000313" key="1">
    <source>
        <dbReference type="EMBL" id="GAI51765.1"/>
    </source>
</evidence>
<accession>X1QL66</accession>
<protein>
    <submittedName>
        <fullName evidence="1">Uncharacterized protein</fullName>
    </submittedName>
</protein>
<sequence length="47" mass="5027">MTAQSSITAGTIAVHSCPILIEKSAEEMTVPLTSTWVPKILTMEPPD</sequence>
<comment type="caution">
    <text evidence="1">The sequence shown here is derived from an EMBL/GenBank/DDBJ whole genome shotgun (WGS) entry which is preliminary data.</text>
</comment>